<accession>A0ABS7CFE0</accession>
<dbReference type="InterPro" id="IPR027417">
    <property type="entry name" value="P-loop_NTPase"/>
</dbReference>
<feature type="non-terminal residue" evidence="2">
    <location>
        <position position="1"/>
    </location>
</feature>
<gene>
    <name evidence="2" type="ORF">K0U00_36630</name>
</gene>
<feature type="domain" description="Hflx-type G" evidence="1">
    <location>
        <begin position="1"/>
        <end position="114"/>
    </location>
</feature>
<evidence type="ECO:0000259" key="1">
    <source>
        <dbReference type="PROSITE" id="PS51705"/>
    </source>
</evidence>
<dbReference type="Gene3D" id="3.40.50.300">
    <property type="entry name" value="P-loop containing nucleotide triphosphate hydrolases"/>
    <property type="match status" value="1"/>
</dbReference>
<dbReference type="EMBL" id="JAHZIK010001727">
    <property type="protein sequence ID" value="MBW7459599.1"/>
    <property type="molecule type" value="Genomic_DNA"/>
</dbReference>
<organism evidence="2 3">
    <name type="scientific">Paenibacillus sepulcri</name>
    <dbReference type="NCBI Taxonomy" id="359917"/>
    <lineage>
        <taxon>Bacteria</taxon>
        <taxon>Bacillati</taxon>
        <taxon>Bacillota</taxon>
        <taxon>Bacilli</taxon>
        <taxon>Bacillales</taxon>
        <taxon>Paenibacillaceae</taxon>
        <taxon>Paenibacillus</taxon>
    </lineage>
</organism>
<protein>
    <submittedName>
        <fullName evidence="2">GTPase HflX</fullName>
    </submittedName>
</protein>
<keyword evidence="3" id="KW-1185">Reference proteome</keyword>
<evidence type="ECO:0000313" key="2">
    <source>
        <dbReference type="EMBL" id="MBW7459599.1"/>
    </source>
</evidence>
<dbReference type="PANTHER" id="PTHR10229">
    <property type="entry name" value="GTP-BINDING PROTEIN HFLX"/>
    <property type="match status" value="1"/>
</dbReference>
<name>A0ABS7CFE0_9BACL</name>
<dbReference type="Proteomes" id="UP001519887">
    <property type="component" value="Unassembled WGS sequence"/>
</dbReference>
<evidence type="ECO:0000313" key="3">
    <source>
        <dbReference type="Proteomes" id="UP001519887"/>
    </source>
</evidence>
<reference evidence="2 3" key="1">
    <citation type="submission" date="2021-07" db="EMBL/GenBank/DDBJ databases">
        <title>Paenibacillus radiodurans sp. nov., isolated from the southeastern edge of Tengger Desert.</title>
        <authorList>
            <person name="Zhang G."/>
        </authorList>
    </citation>
    <scope>NUCLEOTIDE SEQUENCE [LARGE SCALE GENOMIC DNA]</scope>
    <source>
        <strain evidence="2 3">CCM 7311</strain>
    </source>
</reference>
<dbReference type="SUPFAM" id="SSF52540">
    <property type="entry name" value="P-loop containing nucleoside triphosphate hydrolases"/>
    <property type="match status" value="1"/>
</dbReference>
<dbReference type="PROSITE" id="PS51705">
    <property type="entry name" value="G_HFLX"/>
    <property type="match status" value="1"/>
</dbReference>
<dbReference type="InterPro" id="IPR030394">
    <property type="entry name" value="G_HFLX_dom"/>
</dbReference>
<sequence>FLLTDTVGFVSRLPHHLVKAFRSTLEEVAEADLLIHVADYANPSYPEQIAVTEDTLKALGADQIPVIYAYNKTDLTIGGTPYPDQKDAVYLSVKQKSGIDELIALIRGHVLTDYIQCEVLIPFDQGQVVSYFNEHAWVQSTSYEEEGTRLKLECTTADFEKYGSPFLSR</sequence>
<comment type="caution">
    <text evidence="2">The sequence shown here is derived from an EMBL/GenBank/DDBJ whole genome shotgun (WGS) entry which is preliminary data.</text>
</comment>
<dbReference type="InterPro" id="IPR016496">
    <property type="entry name" value="GTPase_HflX"/>
</dbReference>
<proteinExistence type="predicted"/>
<dbReference type="PANTHER" id="PTHR10229:SF4">
    <property type="entry name" value="GTPASE HFLX"/>
    <property type="match status" value="1"/>
</dbReference>